<gene>
    <name evidence="1" type="ORF">BpHYR1_032231</name>
</gene>
<evidence type="ECO:0000313" key="1">
    <source>
        <dbReference type="EMBL" id="RNA44700.1"/>
    </source>
</evidence>
<dbReference type="EMBL" id="REGN01000063">
    <property type="protein sequence ID" value="RNA44700.1"/>
    <property type="molecule type" value="Genomic_DNA"/>
</dbReference>
<reference evidence="1 2" key="1">
    <citation type="journal article" date="2018" name="Sci. Rep.">
        <title>Genomic signatures of local adaptation to the degree of environmental predictability in rotifers.</title>
        <authorList>
            <person name="Franch-Gras L."/>
            <person name="Hahn C."/>
            <person name="Garcia-Roger E.M."/>
            <person name="Carmona M.J."/>
            <person name="Serra M."/>
            <person name="Gomez A."/>
        </authorList>
    </citation>
    <scope>NUCLEOTIDE SEQUENCE [LARGE SCALE GENOMIC DNA]</scope>
    <source>
        <strain evidence="1">HYR1</strain>
    </source>
</reference>
<sequence>NCNKNNNKKIIRFTLILPSIILIVHFKSSMRFGYLRQNNHSINQSIIRFVQIAYVVKKRRQILHLHGPNVVKQQILIVLPYLRQIFVHTLGIELKLGQQGGRYVHMSLPIGQPRAQVLIASQNLIVNVHEHLLIHLEMVALRLELIEQNLEKITQIFIENFARTFGRHQLKVGA</sequence>
<proteinExistence type="predicted"/>
<feature type="non-terminal residue" evidence="1">
    <location>
        <position position="1"/>
    </location>
</feature>
<evidence type="ECO:0000313" key="2">
    <source>
        <dbReference type="Proteomes" id="UP000276133"/>
    </source>
</evidence>
<protein>
    <submittedName>
        <fullName evidence="1">Uncharacterized protein</fullName>
    </submittedName>
</protein>
<keyword evidence="2" id="KW-1185">Reference proteome</keyword>
<comment type="caution">
    <text evidence="1">The sequence shown here is derived from an EMBL/GenBank/DDBJ whole genome shotgun (WGS) entry which is preliminary data.</text>
</comment>
<accession>A0A3M7TA48</accession>
<dbReference type="AlphaFoldDB" id="A0A3M7TA48"/>
<name>A0A3M7TA48_BRAPC</name>
<organism evidence="1 2">
    <name type="scientific">Brachionus plicatilis</name>
    <name type="common">Marine rotifer</name>
    <name type="synonym">Brachionus muelleri</name>
    <dbReference type="NCBI Taxonomy" id="10195"/>
    <lineage>
        <taxon>Eukaryota</taxon>
        <taxon>Metazoa</taxon>
        <taxon>Spiralia</taxon>
        <taxon>Gnathifera</taxon>
        <taxon>Rotifera</taxon>
        <taxon>Eurotatoria</taxon>
        <taxon>Monogononta</taxon>
        <taxon>Pseudotrocha</taxon>
        <taxon>Ploima</taxon>
        <taxon>Brachionidae</taxon>
        <taxon>Brachionus</taxon>
    </lineage>
</organism>
<dbReference type="Proteomes" id="UP000276133">
    <property type="component" value="Unassembled WGS sequence"/>
</dbReference>